<evidence type="ECO:0000313" key="2">
    <source>
        <dbReference type="EMBL" id="MFC4312587.1"/>
    </source>
</evidence>
<feature type="region of interest" description="Disordered" evidence="1">
    <location>
        <begin position="1"/>
        <end position="25"/>
    </location>
</feature>
<accession>A0ABV8SZT2</accession>
<dbReference type="SUPFAM" id="SSF55961">
    <property type="entry name" value="Bet v1-like"/>
    <property type="match status" value="1"/>
</dbReference>
<dbReference type="Proteomes" id="UP001595904">
    <property type="component" value="Unassembled WGS sequence"/>
</dbReference>
<protein>
    <submittedName>
        <fullName evidence="2">SRPBCC family protein</fullName>
    </submittedName>
</protein>
<name>A0ABV8SZT2_9GAMM</name>
<sequence>MVAMAQRSFTSVPTSGRRRRTSRRAIDPDTLNRSLGWFSIALGVTEVLAPKALGRAIGVGDHSVAMRVFGMREIAAGLGLLSGRAPATFAMARVAGDVMDLAMLGASLNSPRANPTRIAAAVTAVAGVTALDLYASNLDARAAVRDASADTPLSVSITINSSPEKLYEFWRKFDNLPRFTRHLRAVETIDERTSRWVANGPGNTQVHWKSEIVEDQPNRFISWRTLPNSEVNHRGSVRFEPAPTGRGVVVRVNMHYGRPDGRLTAYAAKLLGAAPEAAIREDLRRFKQLIEAGEIPTTRGQPSGARSLMGKAFRRKLPEERA</sequence>
<dbReference type="EMBL" id="JBHSDU010000014">
    <property type="protein sequence ID" value="MFC4312587.1"/>
    <property type="molecule type" value="Genomic_DNA"/>
</dbReference>
<keyword evidence="3" id="KW-1185">Reference proteome</keyword>
<feature type="region of interest" description="Disordered" evidence="1">
    <location>
        <begin position="294"/>
        <end position="322"/>
    </location>
</feature>
<dbReference type="InterPro" id="IPR047137">
    <property type="entry name" value="ORF3"/>
</dbReference>
<dbReference type="RefSeq" id="WP_380602113.1">
    <property type="nucleotide sequence ID" value="NZ_JBHSDU010000014.1"/>
</dbReference>
<proteinExistence type="predicted"/>
<dbReference type="PANTHER" id="PTHR33824:SF7">
    <property type="entry name" value="POLYKETIDE CYCLASE_DEHYDRASE AND LIPID TRANSPORT SUPERFAMILY PROTEIN"/>
    <property type="match status" value="1"/>
</dbReference>
<dbReference type="Gene3D" id="3.30.530.20">
    <property type="match status" value="1"/>
</dbReference>
<dbReference type="PANTHER" id="PTHR33824">
    <property type="entry name" value="POLYKETIDE CYCLASE/DEHYDRASE AND LIPID TRANSPORT SUPERFAMILY PROTEIN"/>
    <property type="match status" value="1"/>
</dbReference>
<dbReference type="InterPro" id="IPR019587">
    <property type="entry name" value="Polyketide_cyclase/dehydratase"/>
</dbReference>
<reference evidence="3" key="1">
    <citation type="journal article" date="2019" name="Int. J. Syst. Evol. Microbiol.">
        <title>The Global Catalogue of Microorganisms (GCM) 10K type strain sequencing project: providing services to taxonomists for standard genome sequencing and annotation.</title>
        <authorList>
            <consortium name="The Broad Institute Genomics Platform"/>
            <consortium name="The Broad Institute Genome Sequencing Center for Infectious Disease"/>
            <person name="Wu L."/>
            <person name="Ma J."/>
        </authorList>
    </citation>
    <scope>NUCLEOTIDE SEQUENCE [LARGE SCALE GENOMIC DNA]</scope>
    <source>
        <strain evidence="3">CGMCC 1.10759</strain>
    </source>
</reference>
<organism evidence="2 3">
    <name type="scientific">Steroidobacter flavus</name>
    <dbReference type="NCBI Taxonomy" id="1842136"/>
    <lineage>
        <taxon>Bacteria</taxon>
        <taxon>Pseudomonadati</taxon>
        <taxon>Pseudomonadota</taxon>
        <taxon>Gammaproteobacteria</taxon>
        <taxon>Steroidobacterales</taxon>
        <taxon>Steroidobacteraceae</taxon>
        <taxon>Steroidobacter</taxon>
    </lineage>
</organism>
<dbReference type="CDD" id="cd07817">
    <property type="entry name" value="SRPBCC_8"/>
    <property type="match status" value="1"/>
</dbReference>
<dbReference type="Pfam" id="PF10604">
    <property type="entry name" value="Polyketide_cyc2"/>
    <property type="match status" value="1"/>
</dbReference>
<comment type="caution">
    <text evidence="2">The sequence shown here is derived from an EMBL/GenBank/DDBJ whole genome shotgun (WGS) entry which is preliminary data.</text>
</comment>
<gene>
    <name evidence="2" type="ORF">ACFPN2_26120</name>
</gene>
<evidence type="ECO:0000313" key="3">
    <source>
        <dbReference type="Proteomes" id="UP001595904"/>
    </source>
</evidence>
<evidence type="ECO:0000256" key="1">
    <source>
        <dbReference type="SAM" id="MobiDB-lite"/>
    </source>
</evidence>
<dbReference type="InterPro" id="IPR023393">
    <property type="entry name" value="START-like_dom_sf"/>
</dbReference>